<dbReference type="FunFam" id="3.30.1490.20:FF:000010">
    <property type="entry name" value="Phosphoenolpyruvate synthase"/>
    <property type="match status" value="1"/>
</dbReference>
<organism evidence="6 7">
    <name type="scientific">Thermococcus aciditolerans</name>
    <dbReference type="NCBI Taxonomy" id="2598455"/>
    <lineage>
        <taxon>Archaea</taxon>
        <taxon>Methanobacteriati</taxon>
        <taxon>Methanobacteriota</taxon>
        <taxon>Thermococci</taxon>
        <taxon>Thermococcales</taxon>
        <taxon>Thermococcaceae</taxon>
        <taxon>Thermococcus</taxon>
    </lineage>
</organism>
<evidence type="ECO:0000256" key="3">
    <source>
        <dbReference type="ARBA" id="ARBA00071420"/>
    </source>
</evidence>
<accession>A0A5C0SQH0</accession>
<dbReference type="SUPFAM" id="SSF56059">
    <property type="entry name" value="Glutathione synthetase ATP-binding domain-like"/>
    <property type="match status" value="1"/>
</dbReference>
<dbReference type="GO" id="GO:0005524">
    <property type="term" value="F:ATP binding"/>
    <property type="evidence" value="ECO:0007669"/>
    <property type="project" value="UniProtKB-KW"/>
</dbReference>
<sequence length="841" mass="93876">MNKRHVLNLQELNRKDIPLVGGKAAVLGELLASGFPVPPGFVVTTLAYDLFVSRNHLDEVIERALKERPVDGEAIRKAFLSAPIPEEVAQAIRAAYQTMGSGSVAVRSTATAEDMPHAAFAGQHETFLNVVGVDAVVEAVRRCWVSLWDDRAIAYREKMGIDHRMAKMAVIVQRMVPAEASGVMFTANPITGARDEVVIGVNVGLGEAVVSGLVTPDHYVLRKTSFGWRIVERRLGRREVVVKPKADGGVEEIKTSNVTQPVVSDDILKKLADLGVKIQSYFGRPQDIEWALANGEIFILQARPITTLPEPMPRVGKLNSMLIRTLAEIIPERPYPLDMVWIETIFSNAVGKIARYFGIKVPALEQIFVEEDGIAVKVRPDFSIRPSWGVLLAPFRLIWLALRYDSAKWESDPLLSEIQARVDSLKKRDPEGSTWEELLDTVHEALSIPSLAGEIRKRYLPRALISAGIISLSLRTLRRRHLLSTLLFTCINTKVTEANAELEKLAEMVRKNPELMELFRKYEPKQLISVLEKTPAGQEFLSEFEAFLEKYGHREARGSALISHGTWKEEPEVVLGIVASLATSEVKHSSCARFREALDQVLTHPLLRLRPFRSTFLSVLEEARQLHRLREDGRFYAMMPIPILRRALLTMGKRLVEAGVLEVPQDIFYLKLSEIEQIKKWPLSEDTAEELRALVSRRKEKWASLKDKPFIDPRLLYVQDTSEDAQRALLVGIPGSPGVAEGYARIIRDSSEFHKLRPGDVLVAPYTTPAWTPLFRLAVAVVVDTGGPLSHAAIVAREYGIPAVMGAGVATKVLKDGQYIRVDGNRGLVFSVETEREEVSK</sequence>
<dbReference type="Gene3D" id="3.50.30.10">
    <property type="entry name" value="Phosphohistidine domain"/>
    <property type="match status" value="1"/>
</dbReference>
<evidence type="ECO:0000313" key="7">
    <source>
        <dbReference type="Proteomes" id="UP000322631"/>
    </source>
</evidence>
<dbReference type="InterPro" id="IPR013815">
    <property type="entry name" value="ATP_grasp_subdomain_1"/>
</dbReference>
<evidence type="ECO:0000259" key="5">
    <source>
        <dbReference type="Pfam" id="PF01326"/>
    </source>
</evidence>
<evidence type="ECO:0000256" key="1">
    <source>
        <dbReference type="ARBA" id="ARBA00022741"/>
    </source>
</evidence>
<dbReference type="Pfam" id="PF01326">
    <property type="entry name" value="PPDK_N"/>
    <property type="match status" value="1"/>
</dbReference>
<dbReference type="RefSeq" id="WP_148883358.1">
    <property type="nucleotide sequence ID" value="NZ_CP041932.1"/>
</dbReference>
<dbReference type="Gene3D" id="3.30.470.20">
    <property type="entry name" value="ATP-grasp fold, B domain"/>
    <property type="match status" value="1"/>
</dbReference>
<dbReference type="GeneID" id="41610282"/>
<name>A0A5C0SQH0_9EURY</name>
<evidence type="ECO:0000259" key="4">
    <source>
        <dbReference type="Pfam" id="PF00391"/>
    </source>
</evidence>
<dbReference type="KEGG" id="them:FPV09_10465"/>
<keyword evidence="1" id="KW-0547">Nucleotide-binding</keyword>
<dbReference type="InterPro" id="IPR008279">
    <property type="entry name" value="PEP-util_enz_mobile_dom"/>
</dbReference>
<dbReference type="AlphaFoldDB" id="A0A5C0SQH0"/>
<dbReference type="Proteomes" id="UP000322631">
    <property type="component" value="Chromosome"/>
</dbReference>
<dbReference type="Pfam" id="PF00391">
    <property type="entry name" value="PEP-utilizers"/>
    <property type="match status" value="1"/>
</dbReference>
<dbReference type="InterPro" id="IPR051549">
    <property type="entry name" value="PEP_Utilizing_Enz"/>
</dbReference>
<dbReference type="InterPro" id="IPR036637">
    <property type="entry name" value="Phosphohistidine_dom_sf"/>
</dbReference>
<dbReference type="GO" id="GO:0016301">
    <property type="term" value="F:kinase activity"/>
    <property type="evidence" value="ECO:0007669"/>
    <property type="project" value="InterPro"/>
</dbReference>
<protein>
    <recommendedName>
        <fullName evidence="3">Probable phosphoenolpyruvate synthase</fullName>
    </recommendedName>
</protein>
<reference evidence="6 7" key="1">
    <citation type="submission" date="2019-07" db="EMBL/GenBank/DDBJ databases">
        <title>Complete genome of Thermococcus acidophilus.</title>
        <authorList>
            <person name="Li X."/>
        </authorList>
    </citation>
    <scope>NUCLEOTIDE SEQUENCE [LARGE SCALE GENOMIC DNA]</scope>
    <source>
        <strain evidence="6 7">SY113</strain>
    </source>
</reference>
<feature type="domain" description="PEP-utilising enzyme mobile" evidence="4">
    <location>
        <begin position="757"/>
        <end position="827"/>
    </location>
</feature>
<dbReference type="EMBL" id="CP041932">
    <property type="protein sequence ID" value="QEK15438.1"/>
    <property type="molecule type" value="Genomic_DNA"/>
</dbReference>
<dbReference type="PANTHER" id="PTHR43615:SF1">
    <property type="entry name" value="PPDK_N DOMAIN-CONTAINING PROTEIN"/>
    <property type="match status" value="1"/>
</dbReference>
<keyword evidence="6" id="KW-0670">Pyruvate</keyword>
<evidence type="ECO:0000256" key="2">
    <source>
        <dbReference type="ARBA" id="ARBA00022840"/>
    </source>
</evidence>
<dbReference type="SUPFAM" id="SSF52009">
    <property type="entry name" value="Phosphohistidine domain"/>
    <property type="match status" value="1"/>
</dbReference>
<proteinExistence type="predicted"/>
<dbReference type="Gene3D" id="3.30.1490.20">
    <property type="entry name" value="ATP-grasp fold, A domain"/>
    <property type="match status" value="1"/>
</dbReference>
<gene>
    <name evidence="6" type="ORF">FPV09_10465</name>
</gene>
<evidence type="ECO:0000313" key="6">
    <source>
        <dbReference type="EMBL" id="QEK15438.1"/>
    </source>
</evidence>
<keyword evidence="7" id="KW-1185">Reference proteome</keyword>
<dbReference type="InterPro" id="IPR002192">
    <property type="entry name" value="PPDK_AMP/ATP-bd"/>
</dbReference>
<dbReference type="PANTHER" id="PTHR43615">
    <property type="entry name" value="PHOSPHOENOLPYRUVATE SYNTHASE-RELATED"/>
    <property type="match status" value="1"/>
</dbReference>
<keyword evidence="2" id="KW-0067">ATP-binding</keyword>
<feature type="domain" description="Pyruvate phosphate dikinase AMP/ATP-binding" evidence="5">
    <location>
        <begin position="18"/>
        <end position="312"/>
    </location>
</feature>